<dbReference type="AlphaFoldDB" id="A0A3R7WKR2"/>
<keyword evidence="6 12" id="KW-0732">Signal</keyword>
<dbReference type="GO" id="GO:0072546">
    <property type="term" value="C:EMC complex"/>
    <property type="evidence" value="ECO:0007669"/>
    <property type="project" value="InterPro"/>
</dbReference>
<keyword evidence="9 11" id="KW-0472">Membrane</keyword>
<keyword evidence="5 11" id="KW-0812">Transmembrane</keyword>
<dbReference type="Pfam" id="PF07774">
    <property type="entry name" value="EMC1_C"/>
    <property type="match status" value="1"/>
</dbReference>
<sequence length="992" mass="109791">MMLLRLQRLLLLTTALCVALVNALYADQAGEFDWSTQHLGRVHAVAFDGSVIHDSTRALYVASDDHSRALARLDSRTGEIQWRRVFPEGDTIDDIQLTMHGLLSVSGTGHNVRLWDLNSGVLLWDDVTNIGPAQQNTVFGGLFLLDEDHSVVLTSSSVTMVSVKERQVKVETLPTDFTKAAVEAAELSWQVGSDKATLFVMAGNHVLHFDVASSRVVDHSTGSEIEDKDKSGVIATTVLRRDNEEGKVVAVTLTKDQLHLQGLENKDDAIEIPFASLKLEDDKVVAIDTSISNSLVVKLASGKRAVLKISSALAVEVAAVVAAEGALMKSATDDSVLFHAAAKSSKNVQITLYTFSKSLISVSWDLELDMASFGGDVSRVFVECLTTKKDSVPSCRAVLVLKDDALLMTSNGKEAGAASNGNVQWLREESLANIKRVRWITPAETEIEKQALTRIPSFTEEVKIEFKHLQQLIQKVMSFSSTLFDDSTRQRGVDRSRAARKEPPNAHLFGFSKYIMVLTESGKLFAIRAEASTVAWSLFVGPEYQLFVTRDHPVLGSGAELLLVSNLTELVWLDGNDGHQLDAVSASASESESASWVVVLPKRKHLASDKEPIARRMVAVISEDSLRVSLYPKDTADVTHPELEHFYFYRYDKSANALRGYFITNNDGANSVDYRAREVWSIVLTREEQVIATSHHHDHSVVDSAVTITGDDSLLIKYLNPNLFGLATIATEASESNNEATSVLHVSLIDSVAGRIIHRLRHPHATGPVRMVQSENWLVYSYWNYKEKRTEMVSLSLFDGAMGMHSLNLWKRPSWTSTRSSFDPKAPFVLQKSFIYPTKITSLGVTVTAHGITPQSILVGMETGQIFKLARNFIDPRQPERQLTPEEQAEGLMMYSPLLPVYNRPQAMLTYNRTVENLKSISTAAAELESTTLVFAHGLDMFYVRMAPAKAFDLLPSDFNHEMLILLCLAFLVVTFLTKALAQRKALQTAWK</sequence>
<dbReference type="GO" id="GO:0034975">
    <property type="term" value="P:protein folding in endoplasmic reticulum"/>
    <property type="evidence" value="ECO:0007669"/>
    <property type="project" value="TreeGrafter"/>
</dbReference>
<dbReference type="Pfam" id="PF25293">
    <property type="entry name" value="Beta-prop_EMC1_N"/>
    <property type="match status" value="1"/>
</dbReference>
<evidence type="ECO:0000256" key="5">
    <source>
        <dbReference type="ARBA" id="ARBA00022692"/>
    </source>
</evidence>
<dbReference type="Proteomes" id="UP000286097">
    <property type="component" value="Unassembled WGS sequence"/>
</dbReference>
<gene>
    <name evidence="15" type="ORF">DD237_002274</name>
</gene>
<evidence type="ECO:0000259" key="14">
    <source>
        <dbReference type="Pfam" id="PF25293"/>
    </source>
</evidence>
<accession>A0A3R7WKR2</accession>
<evidence type="ECO:0000256" key="8">
    <source>
        <dbReference type="ARBA" id="ARBA00022989"/>
    </source>
</evidence>
<dbReference type="InterPro" id="IPR011047">
    <property type="entry name" value="Quinoprotein_ADH-like_sf"/>
</dbReference>
<keyword evidence="10" id="KW-0325">Glycoprotein</keyword>
<proteinExistence type="inferred from homology"/>
<evidence type="ECO:0000256" key="2">
    <source>
        <dbReference type="ARBA" id="ARBA00007904"/>
    </source>
</evidence>
<evidence type="ECO:0000256" key="1">
    <source>
        <dbReference type="ARBA" id="ARBA00004115"/>
    </source>
</evidence>
<protein>
    <recommendedName>
        <fullName evidence="4">ER membrane protein complex subunit 1</fullName>
    </recommendedName>
</protein>
<feature type="transmembrane region" description="Helical" evidence="11">
    <location>
        <begin position="963"/>
        <end position="982"/>
    </location>
</feature>
<dbReference type="SUPFAM" id="SSF50998">
    <property type="entry name" value="Quinoprotein alcohol dehydrogenase-like"/>
    <property type="match status" value="1"/>
</dbReference>
<name>A0A3R7WKR2_9STRA</name>
<dbReference type="OrthoDB" id="28092at2759"/>
<evidence type="ECO:0000256" key="11">
    <source>
        <dbReference type="SAM" id="Phobius"/>
    </source>
</evidence>
<dbReference type="PANTHER" id="PTHR21573">
    <property type="entry name" value="ER MEMBRANE PROTEIN COMPLEX SUBUNIT 1"/>
    <property type="match status" value="1"/>
</dbReference>
<evidence type="ECO:0000256" key="10">
    <source>
        <dbReference type="ARBA" id="ARBA00023180"/>
    </source>
</evidence>
<dbReference type="InterPro" id="IPR011678">
    <property type="entry name" value="EMC1_C"/>
</dbReference>
<evidence type="ECO:0000313" key="16">
    <source>
        <dbReference type="Proteomes" id="UP000286097"/>
    </source>
</evidence>
<dbReference type="InterPro" id="IPR058545">
    <property type="entry name" value="Beta-prop_EMC1_1st"/>
</dbReference>
<evidence type="ECO:0000256" key="7">
    <source>
        <dbReference type="ARBA" id="ARBA00022824"/>
    </source>
</evidence>
<dbReference type="InterPro" id="IPR026895">
    <property type="entry name" value="EMC1"/>
</dbReference>
<evidence type="ECO:0000256" key="4">
    <source>
        <dbReference type="ARBA" id="ARBA00020824"/>
    </source>
</evidence>
<feature type="domain" description="EMC1 first beta-propeller" evidence="14">
    <location>
        <begin position="23"/>
        <end position="429"/>
    </location>
</feature>
<evidence type="ECO:0000256" key="6">
    <source>
        <dbReference type="ARBA" id="ARBA00022729"/>
    </source>
</evidence>
<feature type="chain" id="PRO_5018732602" description="ER membrane protein complex subunit 1" evidence="12">
    <location>
        <begin position="24"/>
        <end position="992"/>
    </location>
</feature>
<dbReference type="EMBL" id="QKXF01000554">
    <property type="protein sequence ID" value="RQM10728.1"/>
    <property type="molecule type" value="Genomic_DNA"/>
</dbReference>
<feature type="signal peptide" evidence="12">
    <location>
        <begin position="1"/>
        <end position="23"/>
    </location>
</feature>
<feature type="domain" description="ER membrane protein complex subunit 1 C-terminal" evidence="13">
    <location>
        <begin position="774"/>
        <end position="991"/>
    </location>
</feature>
<dbReference type="Gene3D" id="2.130.10.10">
    <property type="entry name" value="YVTN repeat-like/Quinoprotein amine dehydrogenase"/>
    <property type="match status" value="1"/>
</dbReference>
<evidence type="ECO:0000313" key="15">
    <source>
        <dbReference type="EMBL" id="RQM10728.1"/>
    </source>
</evidence>
<evidence type="ECO:0000256" key="12">
    <source>
        <dbReference type="SAM" id="SignalP"/>
    </source>
</evidence>
<organism evidence="15 16">
    <name type="scientific">Peronospora effusa</name>
    <dbReference type="NCBI Taxonomy" id="542832"/>
    <lineage>
        <taxon>Eukaryota</taxon>
        <taxon>Sar</taxon>
        <taxon>Stramenopiles</taxon>
        <taxon>Oomycota</taxon>
        <taxon>Peronosporomycetes</taxon>
        <taxon>Peronosporales</taxon>
        <taxon>Peronosporaceae</taxon>
        <taxon>Peronospora</taxon>
    </lineage>
</organism>
<keyword evidence="7" id="KW-0256">Endoplasmic reticulum</keyword>
<comment type="caution">
    <text evidence="15">The sequence shown here is derived from an EMBL/GenBank/DDBJ whole genome shotgun (WGS) entry which is preliminary data.</text>
</comment>
<evidence type="ECO:0000259" key="13">
    <source>
        <dbReference type="Pfam" id="PF07774"/>
    </source>
</evidence>
<keyword evidence="8 11" id="KW-1133">Transmembrane helix</keyword>
<evidence type="ECO:0000256" key="3">
    <source>
        <dbReference type="ARBA" id="ARBA00011276"/>
    </source>
</evidence>
<comment type="similarity">
    <text evidence="2">Belongs to the EMC1 family.</text>
</comment>
<dbReference type="PANTHER" id="PTHR21573:SF0">
    <property type="entry name" value="ER MEMBRANE PROTEIN COMPLEX SUBUNIT 1"/>
    <property type="match status" value="1"/>
</dbReference>
<dbReference type="InterPro" id="IPR015943">
    <property type="entry name" value="WD40/YVTN_repeat-like_dom_sf"/>
</dbReference>
<reference evidence="15 16" key="1">
    <citation type="submission" date="2018-06" db="EMBL/GenBank/DDBJ databases">
        <title>Comparative genomics of downy mildews reveals potential adaptations to biotrophy.</title>
        <authorList>
            <person name="Fletcher K."/>
            <person name="Klosterman S.J."/>
            <person name="Derevnina L."/>
            <person name="Martin F."/>
            <person name="Koike S."/>
            <person name="Reyes Chin-Wo S."/>
            <person name="Mou B."/>
            <person name="Michelmore R."/>
        </authorList>
    </citation>
    <scope>NUCLEOTIDE SEQUENCE [LARGE SCALE GENOMIC DNA]</scope>
    <source>
        <strain evidence="15 16">R13</strain>
    </source>
</reference>
<comment type="subcellular location">
    <subcellularLocation>
        <location evidence="1">Endoplasmic reticulum membrane</location>
        <topology evidence="1">Single-pass type I membrane protein</topology>
    </subcellularLocation>
</comment>
<comment type="subunit">
    <text evidence="3">Component of the ER membrane protein complex (EMC).</text>
</comment>
<dbReference type="VEuPathDB" id="FungiDB:DD237_002274"/>
<evidence type="ECO:0000256" key="9">
    <source>
        <dbReference type="ARBA" id="ARBA00023136"/>
    </source>
</evidence>